<dbReference type="InterPro" id="IPR003369">
    <property type="entry name" value="TatA/B/E"/>
</dbReference>
<keyword evidence="3 9" id="KW-1003">Cell membrane</keyword>
<dbReference type="HAMAP" id="MF_00236">
    <property type="entry name" value="TatA_E"/>
    <property type="match status" value="1"/>
</dbReference>
<dbReference type="Gene3D" id="1.20.5.3310">
    <property type="match status" value="1"/>
</dbReference>
<dbReference type="Pfam" id="PF02416">
    <property type="entry name" value="TatA_B_E"/>
    <property type="match status" value="1"/>
</dbReference>
<dbReference type="PANTHER" id="PTHR42982">
    <property type="entry name" value="SEC-INDEPENDENT PROTEIN TRANSLOCASE PROTEIN TATA"/>
    <property type="match status" value="1"/>
</dbReference>
<dbReference type="NCBIfam" id="TIGR01411">
    <property type="entry name" value="tatAE"/>
    <property type="match status" value="1"/>
</dbReference>
<evidence type="ECO:0000256" key="4">
    <source>
        <dbReference type="ARBA" id="ARBA00022692"/>
    </source>
</evidence>
<feature type="transmembrane region" description="Helical" evidence="9">
    <location>
        <begin position="6"/>
        <end position="25"/>
    </location>
</feature>
<keyword evidence="7 9" id="KW-0811">Translocation</keyword>
<dbReference type="GO" id="GO:0008320">
    <property type="term" value="F:protein transmembrane transporter activity"/>
    <property type="evidence" value="ECO:0007669"/>
    <property type="project" value="UniProtKB-UniRule"/>
</dbReference>
<keyword evidence="2 9" id="KW-0813">Transport</keyword>
<dbReference type="InterPro" id="IPR006312">
    <property type="entry name" value="TatA/E"/>
</dbReference>
<proteinExistence type="inferred from homology"/>
<comment type="caution">
    <text evidence="10">The sequence shown here is derived from an EMBL/GenBank/DDBJ whole genome shotgun (WGS) entry which is preliminary data.</text>
</comment>
<reference evidence="10" key="1">
    <citation type="submission" date="2020-07" db="EMBL/GenBank/DDBJ databases">
        <title>Huge and variable diversity of episymbiotic CPR bacteria and DPANN archaea in groundwater ecosystems.</title>
        <authorList>
            <person name="He C.Y."/>
            <person name="Keren R."/>
            <person name="Whittaker M."/>
            <person name="Farag I.F."/>
            <person name="Doudna J."/>
            <person name="Cate J.H.D."/>
            <person name="Banfield J.F."/>
        </authorList>
    </citation>
    <scope>NUCLEOTIDE SEQUENCE</scope>
    <source>
        <strain evidence="10">NC_groundwater_717_Ag_S-0.2um_59_8</strain>
    </source>
</reference>
<comment type="function">
    <text evidence="9">Part of the twin-arginine translocation (Tat) system that transports large folded proteins containing a characteristic twin-arginine motif in their signal peptide across membranes. TatA could form the protein-conducting channel of the Tat system.</text>
</comment>
<keyword evidence="6 9" id="KW-1133">Transmembrane helix</keyword>
<evidence type="ECO:0000256" key="7">
    <source>
        <dbReference type="ARBA" id="ARBA00023010"/>
    </source>
</evidence>
<dbReference type="EMBL" id="JACPSX010000106">
    <property type="protein sequence ID" value="MBI3014601.1"/>
    <property type="molecule type" value="Genomic_DNA"/>
</dbReference>
<keyword evidence="8 9" id="KW-0472">Membrane</keyword>
<dbReference type="AlphaFoldDB" id="A0A932GNV6"/>
<keyword evidence="4 9" id="KW-0812">Transmembrane</keyword>
<protein>
    <recommendedName>
        <fullName evidence="9">Sec-independent protein translocase protein TatA</fullName>
    </recommendedName>
</protein>
<dbReference type="Proteomes" id="UP000741360">
    <property type="component" value="Unassembled WGS sequence"/>
</dbReference>
<evidence type="ECO:0000256" key="2">
    <source>
        <dbReference type="ARBA" id="ARBA00022448"/>
    </source>
</evidence>
<comment type="similarity">
    <text evidence="9">Belongs to the TatA/E family.</text>
</comment>
<comment type="subunit">
    <text evidence="9">Forms a complex with TatC.</text>
</comment>
<evidence type="ECO:0000313" key="10">
    <source>
        <dbReference type="EMBL" id="MBI3014601.1"/>
    </source>
</evidence>
<evidence type="ECO:0000256" key="8">
    <source>
        <dbReference type="ARBA" id="ARBA00023136"/>
    </source>
</evidence>
<keyword evidence="5 9" id="KW-0653">Protein transport</keyword>
<evidence type="ECO:0000256" key="9">
    <source>
        <dbReference type="HAMAP-Rule" id="MF_00236"/>
    </source>
</evidence>
<organism evidence="10 11">
    <name type="scientific">Tectimicrobiota bacterium</name>
    <dbReference type="NCBI Taxonomy" id="2528274"/>
    <lineage>
        <taxon>Bacteria</taxon>
        <taxon>Pseudomonadati</taxon>
        <taxon>Nitrospinota/Tectimicrobiota group</taxon>
        <taxon>Candidatus Tectimicrobiota</taxon>
    </lineage>
</organism>
<sequence length="59" mass="6548">MFGLGLPELIIILVIGMIFFGVGKLPELGGNLGKCIHNFRKAHKELEEVDAPKEEKKQT</sequence>
<gene>
    <name evidence="9" type="primary">tatA</name>
    <name evidence="10" type="ORF">HYY65_05995</name>
</gene>
<evidence type="ECO:0000256" key="1">
    <source>
        <dbReference type="ARBA" id="ARBA00004162"/>
    </source>
</evidence>
<dbReference type="PRINTS" id="PR01506">
    <property type="entry name" value="TATBPROTEIN"/>
</dbReference>
<dbReference type="GO" id="GO:0043953">
    <property type="term" value="P:protein transport by the Tat complex"/>
    <property type="evidence" value="ECO:0007669"/>
    <property type="project" value="UniProtKB-UniRule"/>
</dbReference>
<name>A0A932GNV6_UNCTE</name>
<dbReference type="PANTHER" id="PTHR42982:SF1">
    <property type="entry name" value="SEC-INDEPENDENT PROTEIN TRANSLOCASE PROTEIN TATA"/>
    <property type="match status" value="1"/>
</dbReference>
<evidence type="ECO:0000256" key="3">
    <source>
        <dbReference type="ARBA" id="ARBA00022475"/>
    </source>
</evidence>
<comment type="subcellular location">
    <subcellularLocation>
        <location evidence="1 9">Cell membrane</location>
        <topology evidence="1 9">Single-pass membrane protein</topology>
    </subcellularLocation>
</comment>
<evidence type="ECO:0000256" key="5">
    <source>
        <dbReference type="ARBA" id="ARBA00022927"/>
    </source>
</evidence>
<evidence type="ECO:0000256" key="6">
    <source>
        <dbReference type="ARBA" id="ARBA00022989"/>
    </source>
</evidence>
<dbReference type="GO" id="GO:0033281">
    <property type="term" value="C:TAT protein transport complex"/>
    <property type="evidence" value="ECO:0007669"/>
    <property type="project" value="UniProtKB-UniRule"/>
</dbReference>
<accession>A0A932GNV6</accession>
<evidence type="ECO:0000313" key="11">
    <source>
        <dbReference type="Proteomes" id="UP000741360"/>
    </source>
</evidence>